<protein>
    <submittedName>
        <fullName evidence="2">Uncharacterized protein</fullName>
    </submittedName>
</protein>
<dbReference type="AlphaFoldDB" id="A0A317CAG7"/>
<dbReference type="OrthoDB" id="7069057at2"/>
<keyword evidence="1" id="KW-0812">Transmembrane</keyword>
<organism evidence="2 3">
    <name type="scientific">Leucothrix pacifica</name>
    <dbReference type="NCBI Taxonomy" id="1247513"/>
    <lineage>
        <taxon>Bacteria</taxon>
        <taxon>Pseudomonadati</taxon>
        <taxon>Pseudomonadota</taxon>
        <taxon>Gammaproteobacteria</taxon>
        <taxon>Thiotrichales</taxon>
        <taxon>Thiotrichaceae</taxon>
        <taxon>Leucothrix</taxon>
    </lineage>
</organism>
<keyword evidence="1" id="KW-1133">Transmembrane helix</keyword>
<reference evidence="2 3" key="1">
    <citation type="submission" date="2018-05" db="EMBL/GenBank/DDBJ databases">
        <title>Leucothrix arctica sp. nov., isolated from Arctic seawater.</title>
        <authorList>
            <person name="Choi A."/>
            <person name="Baek K."/>
        </authorList>
    </citation>
    <scope>NUCLEOTIDE SEQUENCE [LARGE SCALE GENOMIC DNA]</scope>
    <source>
        <strain evidence="2 3">JCM 18388</strain>
    </source>
</reference>
<feature type="transmembrane region" description="Helical" evidence="1">
    <location>
        <begin position="64"/>
        <end position="86"/>
    </location>
</feature>
<dbReference type="RefSeq" id="WP_109838360.1">
    <property type="nucleotide sequence ID" value="NZ_QGKM01000043.1"/>
</dbReference>
<sequence>MTDKYRRPEAQTTPQTISENDLDELLGNVDFAEVPEGFTQQVMQEIDQLPTPVATDQKTQWWQWAALISGGIPALFQLLAFIFSAWNVASLG</sequence>
<evidence type="ECO:0000256" key="1">
    <source>
        <dbReference type="SAM" id="Phobius"/>
    </source>
</evidence>
<keyword evidence="1" id="KW-0472">Membrane</keyword>
<gene>
    <name evidence="2" type="ORF">DKW60_14390</name>
</gene>
<accession>A0A317CAG7</accession>
<evidence type="ECO:0000313" key="2">
    <source>
        <dbReference type="EMBL" id="PWQ95604.1"/>
    </source>
</evidence>
<dbReference type="EMBL" id="QGKM01000043">
    <property type="protein sequence ID" value="PWQ95604.1"/>
    <property type="molecule type" value="Genomic_DNA"/>
</dbReference>
<evidence type="ECO:0000313" key="3">
    <source>
        <dbReference type="Proteomes" id="UP000245539"/>
    </source>
</evidence>
<comment type="caution">
    <text evidence="2">The sequence shown here is derived from an EMBL/GenBank/DDBJ whole genome shotgun (WGS) entry which is preliminary data.</text>
</comment>
<name>A0A317CAG7_9GAMM</name>
<keyword evidence="3" id="KW-1185">Reference proteome</keyword>
<dbReference type="Proteomes" id="UP000245539">
    <property type="component" value="Unassembled WGS sequence"/>
</dbReference>
<proteinExistence type="predicted"/>